<organism evidence="4 5">
    <name type="scientific">Stieleria bergensis</name>
    <dbReference type="NCBI Taxonomy" id="2528025"/>
    <lineage>
        <taxon>Bacteria</taxon>
        <taxon>Pseudomonadati</taxon>
        <taxon>Planctomycetota</taxon>
        <taxon>Planctomycetia</taxon>
        <taxon>Pirellulales</taxon>
        <taxon>Pirellulaceae</taxon>
        <taxon>Stieleria</taxon>
    </lineage>
</organism>
<dbReference type="InterPro" id="IPR011429">
    <property type="entry name" value="Cyt_c_Planctomycete-type"/>
</dbReference>
<dbReference type="Pfam" id="PF07583">
    <property type="entry name" value="PSCyt2"/>
    <property type="match status" value="1"/>
</dbReference>
<proteinExistence type="predicted"/>
<dbReference type="GO" id="GO:0020037">
    <property type="term" value="F:heme binding"/>
    <property type="evidence" value="ECO:0007669"/>
    <property type="project" value="InterPro"/>
</dbReference>
<evidence type="ECO:0000259" key="3">
    <source>
        <dbReference type="PROSITE" id="PS50022"/>
    </source>
</evidence>
<dbReference type="PANTHER" id="PTHR35889:SF3">
    <property type="entry name" value="F-BOX DOMAIN-CONTAINING PROTEIN"/>
    <property type="match status" value="1"/>
</dbReference>
<dbReference type="Pfam" id="PF07587">
    <property type="entry name" value="PSD1"/>
    <property type="match status" value="1"/>
</dbReference>
<accession>A0A517T317</accession>
<dbReference type="SUPFAM" id="SSF49785">
    <property type="entry name" value="Galactose-binding domain-like"/>
    <property type="match status" value="1"/>
</dbReference>
<dbReference type="InterPro" id="IPR008979">
    <property type="entry name" value="Galactose-bd-like_sf"/>
</dbReference>
<evidence type="ECO:0000256" key="1">
    <source>
        <dbReference type="SAM" id="MobiDB-lite"/>
    </source>
</evidence>
<dbReference type="Pfam" id="PF00754">
    <property type="entry name" value="F5_F8_type_C"/>
    <property type="match status" value="1"/>
</dbReference>
<dbReference type="AlphaFoldDB" id="A0A517T317"/>
<feature type="chain" id="PRO_5022088186" evidence="2">
    <location>
        <begin position="33"/>
        <end position="1114"/>
    </location>
</feature>
<keyword evidence="2" id="KW-0732">Signal</keyword>
<evidence type="ECO:0000313" key="5">
    <source>
        <dbReference type="Proteomes" id="UP000315003"/>
    </source>
</evidence>
<dbReference type="InterPro" id="IPR011444">
    <property type="entry name" value="DUF1549"/>
</dbReference>
<dbReference type="SUPFAM" id="SSF46626">
    <property type="entry name" value="Cytochrome c"/>
    <property type="match status" value="1"/>
</dbReference>
<dbReference type="PANTHER" id="PTHR35889">
    <property type="entry name" value="CYCLOINULO-OLIGOSACCHARIDE FRUCTANOTRANSFERASE-RELATED"/>
    <property type="match status" value="1"/>
</dbReference>
<name>A0A517T317_9BACT</name>
<feature type="domain" description="F5/8 type C" evidence="3">
    <location>
        <begin position="641"/>
        <end position="770"/>
    </location>
</feature>
<dbReference type="PROSITE" id="PS50022">
    <property type="entry name" value="FA58C_3"/>
    <property type="match status" value="1"/>
</dbReference>
<sequence length="1114" mass="124590" precursor="true">MCAAASLTVHHRSVCRFAALILVIFAGHWSNAQQTMDYEHDLKPILARKCYSCHGALKQEASLRLDTAQRIQSGGDSGPAIESNEVDDNLLWQRVQTEDEDSRMPPEGEPLSDAELAILRQWIEQGAPAPDNEAPQADPRQHWAFQPVSEVQPPSGQGHPIDRFIRKKLKQAQLQPANRADTRTLVRRLFFDLHGLPPTAPELRHWTSVIEQSSAIDSLIDHLLASPRYGERFAQSWLDLVRYADTHGFEVNTPRPHAWPYRDYVIRSFNDDTPYDQFIRQQLAGDQLNQDAATGFLVAAAVLLPGQIGKDDASKRLARQDSLDEMVVGTSATFLGLTVGCARCHDHKFDPISQRDYYAMQAFFAGVDYGDRAIKDADFQAKRAQADELGQRINDLEAQLLALKPKPLTGRSLVIDDEDLDRVTILKEKNGHGINPAGTKRGYKADPGNSDRMPNLSNGRYTWWDNHPGEDVFTWNPKTAGRFRIWISWGAHGSGVHTRDAHYVLDRDGDLATKDDQHKIAQADQFYYAGQQDGDSEKTPRWSGLQDAGVHELTEKSKLILRGGETGSGITADVMVLQEEDPTAPSTPSLPRLMVPVQFDVNRETFAAIDAKFVRFTSQQTTNHDRYEPCIDELEVFSSDSETKNVALASGGAIATSSGNYSNTGRHQLKHINDGRYGNDHSWISHQKGQGWVQIELPEITSINQIVWGRDRNGKYQDRLPVRYTIEVSRDGKQWHPVASSQQRLAFGTPHQRSTTLARNASPTRRASLLETIKTMDQLQGQVATLRKPKLVYAGKFRQPDETHLLNRGDPEQPLDLLSPVVPSILGDTAFASETTDAQRRLGLADWIASPDHPLTARVMANRIWQFHFGRGLVETPSDFGMNGAQPTHPELLDWLANQLITSGWSIKAMHRLLLTSQTYQQSSHIDPDNQAIDADCKLLWRFPSRRLEAEAIRDSMLATSGELNLQMGGPGFDFFKSRGGLSGFPPVESFGANELRRMIYAHKIRMESVPIFGAFDCPDAGQPMPKRSSSTTAIQALNLFNSSFVFERARAVAQRVKAKQADPSQHVIETFRLMLGRDPSKMERGAAQRLVDQSNLSNLARVLLNSNEFLFLP</sequence>
<feature type="region of interest" description="Disordered" evidence="1">
    <location>
        <begin position="431"/>
        <end position="451"/>
    </location>
</feature>
<feature type="signal peptide" evidence="2">
    <location>
        <begin position="1"/>
        <end position="32"/>
    </location>
</feature>
<evidence type="ECO:0000256" key="2">
    <source>
        <dbReference type="SAM" id="SignalP"/>
    </source>
</evidence>
<dbReference type="Proteomes" id="UP000315003">
    <property type="component" value="Chromosome"/>
</dbReference>
<evidence type="ECO:0000313" key="4">
    <source>
        <dbReference type="EMBL" id="QDT62756.1"/>
    </source>
</evidence>
<reference evidence="4 5" key="1">
    <citation type="submission" date="2019-02" db="EMBL/GenBank/DDBJ databases">
        <title>Deep-cultivation of Planctomycetes and their phenomic and genomic characterization uncovers novel biology.</title>
        <authorList>
            <person name="Wiegand S."/>
            <person name="Jogler M."/>
            <person name="Boedeker C."/>
            <person name="Pinto D."/>
            <person name="Vollmers J."/>
            <person name="Rivas-Marin E."/>
            <person name="Kohn T."/>
            <person name="Peeters S.H."/>
            <person name="Heuer A."/>
            <person name="Rast P."/>
            <person name="Oberbeckmann S."/>
            <person name="Bunk B."/>
            <person name="Jeske O."/>
            <person name="Meyerdierks A."/>
            <person name="Storesund J.E."/>
            <person name="Kallscheuer N."/>
            <person name="Luecker S."/>
            <person name="Lage O.M."/>
            <person name="Pohl T."/>
            <person name="Merkel B.J."/>
            <person name="Hornburger P."/>
            <person name="Mueller R.-W."/>
            <person name="Bruemmer F."/>
            <person name="Labrenz M."/>
            <person name="Spormann A.M."/>
            <person name="Op den Camp H."/>
            <person name="Overmann J."/>
            <person name="Amann R."/>
            <person name="Jetten M.S.M."/>
            <person name="Mascher T."/>
            <person name="Medema M.H."/>
            <person name="Devos D.P."/>
            <person name="Kaster A.-K."/>
            <person name="Ovreas L."/>
            <person name="Rohde M."/>
            <person name="Galperin M.Y."/>
            <person name="Jogler C."/>
        </authorList>
    </citation>
    <scope>NUCLEOTIDE SEQUENCE [LARGE SCALE GENOMIC DNA]</scope>
    <source>
        <strain evidence="4 5">SV_7m_r</strain>
    </source>
</reference>
<dbReference type="RefSeq" id="WP_145277734.1">
    <property type="nucleotide sequence ID" value="NZ_CP036272.1"/>
</dbReference>
<dbReference type="InterPro" id="IPR022655">
    <property type="entry name" value="DUF1553"/>
</dbReference>
<dbReference type="Pfam" id="PF07635">
    <property type="entry name" value="PSCyt1"/>
    <property type="match status" value="1"/>
</dbReference>
<keyword evidence="5" id="KW-1185">Reference proteome</keyword>
<dbReference type="InterPro" id="IPR000421">
    <property type="entry name" value="FA58C"/>
</dbReference>
<dbReference type="EMBL" id="CP036272">
    <property type="protein sequence ID" value="QDT62756.1"/>
    <property type="molecule type" value="Genomic_DNA"/>
</dbReference>
<protein>
    <submittedName>
        <fullName evidence="4">Planctomycete cytochrome C</fullName>
    </submittedName>
</protein>
<dbReference type="InterPro" id="IPR036909">
    <property type="entry name" value="Cyt_c-like_dom_sf"/>
</dbReference>
<dbReference type="OrthoDB" id="127107at2"/>
<dbReference type="GO" id="GO:0009055">
    <property type="term" value="F:electron transfer activity"/>
    <property type="evidence" value="ECO:0007669"/>
    <property type="project" value="InterPro"/>
</dbReference>
<gene>
    <name evidence="4" type="ORF">SV7mr_53070</name>
</gene>
<dbReference type="Gene3D" id="2.60.120.260">
    <property type="entry name" value="Galactose-binding domain-like"/>
    <property type="match status" value="1"/>
</dbReference>